<organism evidence="2 3">
    <name type="scientific">Streptomyces monashensis</name>
    <dbReference type="NCBI Taxonomy" id="1678012"/>
    <lineage>
        <taxon>Bacteria</taxon>
        <taxon>Bacillati</taxon>
        <taxon>Actinomycetota</taxon>
        <taxon>Actinomycetes</taxon>
        <taxon>Kitasatosporales</taxon>
        <taxon>Streptomycetaceae</taxon>
        <taxon>Streptomyces</taxon>
    </lineage>
</organism>
<dbReference type="GO" id="GO:0004674">
    <property type="term" value="F:protein serine/threonine kinase activity"/>
    <property type="evidence" value="ECO:0007669"/>
    <property type="project" value="UniProtKB-KW"/>
</dbReference>
<evidence type="ECO:0000313" key="2">
    <source>
        <dbReference type="EMBL" id="OIJ92338.1"/>
    </source>
</evidence>
<dbReference type="PANTHER" id="PTHR23150:SF19">
    <property type="entry name" value="FORMYLGLYCINE-GENERATING ENZYME"/>
    <property type="match status" value="1"/>
</dbReference>
<keyword evidence="3" id="KW-1185">Reference proteome</keyword>
<dbReference type="Gene3D" id="3.90.1580.10">
    <property type="entry name" value="paralog of FGE (formylglycine-generating enzyme)"/>
    <property type="match status" value="1"/>
</dbReference>
<evidence type="ECO:0000313" key="3">
    <source>
        <dbReference type="Proteomes" id="UP000179642"/>
    </source>
</evidence>
<dbReference type="InterPro" id="IPR042095">
    <property type="entry name" value="SUMF_sf"/>
</dbReference>
<dbReference type="GO" id="GO:0120147">
    <property type="term" value="F:formylglycine-generating oxidase activity"/>
    <property type="evidence" value="ECO:0007669"/>
    <property type="project" value="TreeGrafter"/>
</dbReference>
<comment type="caution">
    <text evidence="2">The sequence shown here is derived from an EMBL/GenBank/DDBJ whole genome shotgun (WGS) entry which is preliminary data.</text>
</comment>
<dbReference type="RefSeq" id="WP_071385755.1">
    <property type="nucleotide sequence ID" value="NZ_MLYO01000081.1"/>
</dbReference>
<evidence type="ECO:0000259" key="1">
    <source>
        <dbReference type="Pfam" id="PF03781"/>
    </source>
</evidence>
<keyword evidence="2" id="KW-0418">Kinase</keyword>
<sequence length="328" mass="35824">MANPNELSVRAAMGLPESFVDRVPRDLLAAECARLAGHGPKELADVAEDPAAAFPARLAAGSLLALVKDPRIDVDDPVMLDVPAGRARLGLPEEQVDAVTARWAGVGVERDWIAKECPPHEVDIAAFRIARYPVTHAEYRVFLEENPQVAPPSAWQFGVYPAALANHPVWTVSPEDADAYARWLSRRTGRRFRLPSEAEWEYAAAGPEGRAYPWGDTWDDGRANTVEAGPLSTTPVGVYPRGRSPFGADDMAGNVEEYVADDYRPYPGGEAVLDDLARAGTGYRVARGGSFTRYGDLARCRRRHGWYQRSFYAMGFRLAETPAADGVG</sequence>
<keyword evidence="2" id="KW-0808">Transferase</keyword>
<dbReference type="Pfam" id="PF03781">
    <property type="entry name" value="FGE-sulfatase"/>
    <property type="match status" value="1"/>
</dbReference>
<reference evidence="2 3" key="1">
    <citation type="submission" date="2016-10" db="EMBL/GenBank/DDBJ databases">
        <title>Genome sequence of Streptomyces sp. MUSC 1.</title>
        <authorList>
            <person name="Lee L.-H."/>
            <person name="Ser H.-L."/>
            <person name="Law J.W.-F."/>
        </authorList>
    </citation>
    <scope>NUCLEOTIDE SEQUENCE [LARGE SCALE GENOMIC DNA]</scope>
    <source>
        <strain evidence="2 3">MUSC 1</strain>
    </source>
</reference>
<dbReference type="SUPFAM" id="SSF56436">
    <property type="entry name" value="C-type lectin-like"/>
    <property type="match status" value="1"/>
</dbReference>
<dbReference type="InterPro" id="IPR005532">
    <property type="entry name" value="SUMF_dom"/>
</dbReference>
<dbReference type="AlphaFoldDB" id="A0A1S2PEW8"/>
<keyword evidence="2" id="KW-0723">Serine/threonine-protein kinase</keyword>
<dbReference type="OrthoDB" id="9768004at2"/>
<dbReference type="InterPro" id="IPR016187">
    <property type="entry name" value="CTDL_fold"/>
</dbReference>
<feature type="domain" description="Sulfatase-modifying factor enzyme-like" evidence="1">
    <location>
        <begin position="78"/>
        <end position="319"/>
    </location>
</feature>
<dbReference type="PANTHER" id="PTHR23150">
    <property type="entry name" value="SULFATASE MODIFYING FACTOR 1, 2"/>
    <property type="match status" value="1"/>
</dbReference>
<proteinExistence type="predicted"/>
<accession>A0A1S2PEW8</accession>
<gene>
    <name evidence="2" type="ORF">BIV23_39020</name>
</gene>
<name>A0A1S2PEW8_9ACTN</name>
<dbReference type="Proteomes" id="UP000179642">
    <property type="component" value="Unassembled WGS sequence"/>
</dbReference>
<protein>
    <submittedName>
        <fullName evidence="2">Serine/threonine protein kinase</fullName>
    </submittedName>
</protein>
<dbReference type="EMBL" id="MLYO01000081">
    <property type="protein sequence ID" value="OIJ92338.1"/>
    <property type="molecule type" value="Genomic_DNA"/>
</dbReference>
<dbReference type="InterPro" id="IPR051043">
    <property type="entry name" value="Sulfatase_Mod_Factor_Kinase"/>
</dbReference>